<proteinExistence type="predicted"/>
<dbReference type="InterPro" id="IPR017853">
    <property type="entry name" value="GH"/>
</dbReference>
<name>A0A1I5UWU3_9BACT</name>
<gene>
    <name evidence="1" type="ORF">SAMN05444277_10483</name>
</gene>
<dbReference type="SUPFAM" id="SSF51445">
    <property type="entry name" value="(Trans)glycosidases"/>
    <property type="match status" value="1"/>
</dbReference>
<accession>A0A1I5UWU3</accession>
<organism evidence="1 2">
    <name type="scientific">Parafilimonas terrae</name>
    <dbReference type="NCBI Taxonomy" id="1465490"/>
    <lineage>
        <taxon>Bacteria</taxon>
        <taxon>Pseudomonadati</taxon>
        <taxon>Bacteroidota</taxon>
        <taxon>Chitinophagia</taxon>
        <taxon>Chitinophagales</taxon>
        <taxon>Chitinophagaceae</taxon>
        <taxon>Parafilimonas</taxon>
    </lineage>
</organism>
<dbReference type="EMBL" id="FOXQ01000004">
    <property type="protein sequence ID" value="SFP99688.1"/>
    <property type="molecule type" value="Genomic_DNA"/>
</dbReference>
<dbReference type="AlphaFoldDB" id="A0A1I5UWU3"/>
<evidence type="ECO:0008006" key="3">
    <source>
        <dbReference type="Google" id="ProtNLM"/>
    </source>
</evidence>
<evidence type="ECO:0000313" key="2">
    <source>
        <dbReference type="Proteomes" id="UP000199031"/>
    </source>
</evidence>
<dbReference type="Proteomes" id="UP000199031">
    <property type="component" value="Unassembled WGS sequence"/>
</dbReference>
<evidence type="ECO:0000313" key="1">
    <source>
        <dbReference type="EMBL" id="SFP99688.1"/>
    </source>
</evidence>
<reference evidence="1 2" key="1">
    <citation type="submission" date="2016-10" db="EMBL/GenBank/DDBJ databases">
        <authorList>
            <person name="de Groot N.N."/>
        </authorList>
    </citation>
    <scope>NUCLEOTIDE SEQUENCE [LARGE SCALE GENOMIC DNA]</scope>
    <source>
        <strain evidence="1 2">DSM 28286</strain>
    </source>
</reference>
<dbReference type="Gene3D" id="3.20.20.80">
    <property type="entry name" value="Glycosidases"/>
    <property type="match status" value="1"/>
</dbReference>
<dbReference type="PROSITE" id="PS51257">
    <property type="entry name" value="PROKAR_LIPOPROTEIN"/>
    <property type="match status" value="1"/>
</dbReference>
<keyword evidence="2" id="KW-1185">Reference proteome</keyword>
<dbReference type="RefSeq" id="WP_090657261.1">
    <property type="nucleotide sequence ID" value="NZ_FOXQ01000004.1"/>
</dbReference>
<sequence length="325" mass="36228">MNAPKVCYLLLALCIAASCKKETQPLKTQTSGTAAEEYSSQAAPQTTHGLLVAKGGFDATTKQLDYAGIKLTRLNIFLSEKTKSGVIDKYLKNGYHVQVNLNWANVAFGPQPFPTNIVNVKKRAEEFFKYYAPQKDQIPVVVVENEWDNILYHKGTIDHYLNELAAITEVGHKYGFKIADAGITSTGLRRWAYTQFSQEEAAEWFSQYWVGGKLANFNLLIKAVNYYAESIRNIPIDYLNVHWYNINGCFDGFAKSTDAYKKACNKTNLISNEYGIKLNSEELFDATLNELNGRVVYAIAYSGTGTGDGKTAVRITDAMLEGLSK</sequence>
<protein>
    <recommendedName>
        <fullName evidence="3">Glycosyl hydrolase catalytic core</fullName>
    </recommendedName>
</protein>